<sequence length="196" mass="21001">MRSVFVGNLGQTPEAFTVNSGETKTQLSLAVTPRTRDRETGEWSDLGAPVWLQADFWGKDANAVLDYDLQRGQRVVVSGELGRREYQRRDGTPGATMTIERPRLEGFLPPRSAYAPQYGGQQARGAANSGAPMQGYQGGGQNAAQGNWGGSGGVVNNAPAGGSAGDPWATQPQQQAQAQSQGQQQQQPIWDEQPPF</sequence>
<dbReference type="PROSITE" id="PS50935">
    <property type="entry name" value="SSB"/>
    <property type="match status" value="1"/>
</dbReference>
<evidence type="ECO:0000256" key="3">
    <source>
        <dbReference type="RuleBase" id="RU000524"/>
    </source>
</evidence>
<dbReference type="Pfam" id="PF00436">
    <property type="entry name" value="SSB"/>
    <property type="match status" value="1"/>
</dbReference>
<dbReference type="Proteomes" id="UP000269974">
    <property type="component" value="Unassembled WGS sequence"/>
</dbReference>
<evidence type="ECO:0000313" key="5">
    <source>
        <dbReference type="EMBL" id="VDG77332.1"/>
    </source>
</evidence>
<dbReference type="InterPro" id="IPR000424">
    <property type="entry name" value="Primosome_PriB/ssb"/>
</dbReference>
<comment type="caution">
    <text evidence="5">The sequence shown here is derived from an EMBL/GenBank/DDBJ whole genome shotgun (WGS) entry which is preliminary data.</text>
</comment>
<dbReference type="RefSeq" id="WP_185934392.1">
    <property type="nucleotide sequence ID" value="NZ_UYIO01000001.1"/>
</dbReference>
<dbReference type="EMBL" id="UYIO01000001">
    <property type="protein sequence ID" value="VDG77332.1"/>
    <property type="molecule type" value="Genomic_DNA"/>
</dbReference>
<gene>
    <name evidence="5" type="primary">ssb_4</name>
    <name evidence="5" type="ORF">NCTC10327_01940</name>
</gene>
<evidence type="ECO:0000256" key="1">
    <source>
        <dbReference type="ARBA" id="ARBA00023125"/>
    </source>
</evidence>
<evidence type="ECO:0000256" key="4">
    <source>
        <dbReference type="SAM" id="MobiDB-lite"/>
    </source>
</evidence>
<keyword evidence="1 2" id="KW-0238">DNA-binding</keyword>
<protein>
    <recommendedName>
        <fullName evidence="3">Single-stranded DNA-binding protein</fullName>
    </recommendedName>
</protein>
<feature type="region of interest" description="Disordered" evidence="4">
    <location>
        <begin position="106"/>
        <end position="196"/>
    </location>
</feature>
<feature type="compositionally biased region" description="Gly residues" evidence="4">
    <location>
        <begin position="136"/>
        <end position="153"/>
    </location>
</feature>
<dbReference type="InterPro" id="IPR011344">
    <property type="entry name" value="ssDNA-bd"/>
</dbReference>
<proteinExistence type="predicted"/>
<dbReference type="SUPFAM" id="SSF50249">
    <property type="entry name" value="Nucleic acid-binding proteins"/>
    <property type="match status" value="1"/>
</dbReference>
<dbReference type="CDD" id="cd04496">
    <property type="entry name" value="SSB_OBF"/>
    <property type="match status" value="1"/>
</dbReference>
<dbReference type="Gene3D" id="2.40.50.140">
    <property type="entry name" value="Nucleic acid-binding proteins"/>
    <property type="match status" value="1"/>
</dbReference>
<dbReference type="GO" id="GO:0006260">
    <property type="term" value="P:DNA replication"/>
    <property type="evidence" value="ECO:0007669"/>
    <property type="project" value="InterPro"/>
</dbReference>
<organism evidence="5 6">
    <name type="scientific">Actinobaculum suis</name>
    <dbReference type="NCBI Taxonomy" id="1657"/>
    <lineage>
        <taxon>Bacteria</taxon>
        <taxon>Bacillati</taxon>
        <taxon>Actinomycetota</taxon>
        <taxon>Actinomycetes</taxon>
        <taxon>Actinomycetales</taxon>
        <taxon>Actinomycetaceae</taxon>
        <taxon>Actinobaculum</taxon>
    </lineage>
</organism>
<feature type="compositionally biased region" description="Low complexity" evidence="4">
    <location>
        <begin position="171"/>
        <end position="188"/>
    </location>
</feature>
<evidence type="ECO:0000313" key="6">
    <source>
        <dbReference type="Proteomes" id="UP000269974"/>
    </source>
</evidence>
<evidence type="ECO:0000256" key="2">
    <source>
        <dbReference type="PROSITE-ProRule" id="PRU00252"/>
    </source>
</evidence>
<name>A0A7Z8YAL1_9ACTO</name>
<dbReference type="GO" id="GO:0003697">
    <property type="term" value="F:single-stranded DNA binding"/>
    <property type="evidence" value="ECO:0007669"/>
    <property type="project" value="InterPro"/>
</dbReference>
<reference evidence="5 6" key="1">
    <citation type="submission" date="2018-11" db="EMBL/GenBank/DDBJ databases">
        <authorList>
            <consortium name="Pathogen Informatics"/>
        </authorList>
    </citation>
    <scope>NUCLEOTIDE SEQUENCE [LARGE SCALE GENOMIC DNA]</scope>
    <source>
        <strain evidence="5 6">NCTC10327</strain>
    </source>
</reference>
<dbReference type="NCBIfam" id="TIGR00621">
    <property type="entry name" value="ssb"/>
    <property type="match status" value="1"/>
</dbReference>
<accession>A0A7Z8YAL1</accession>
<dbReference type="InterPro" id="IPR012340">
    <property type="entry name" value="NA-bd_OB-fold"/>
</dbReference>
<dbReference type="AlphaFoldDB" id="A0A7Z8YAL1"/>